<dbReference type="Gene3D" id="1.10.530.10">
    <property type="match status" value="1"/>
</dbReference>
<accession>A0A2S9VA74</accession>
<gene>
    <name evidence="3" type="ORF">C6Y40_11650</name>
</gene>
<evidence type="ECO:0000256" key="1">
    <source>
        <dbReference type="SAM" id="Phobius"/>
    </source>
</evidence>
<dbReference type="InterPro" id="IPR053195">
    <property type="entry name" value="Bax-like"/>
</dbReference>
<comment type="caution">
    <text evidence="3">The sequence shown here is derived from an EMBL/GenBank/DDBJ whole genome shotgun (WGS) entry which is preliminary data.</text>
</comment>
<keyword evidence="1" id="KW-0472">Membrane</keyword>
<dbReference type="EMBL" id="PVNP01000118">
    <property type="protein sequence ID" value="PRO73381.1"/>
    <property type="molecule type" value="Genomic_DNA"/>
</dbReference>
<organism evidence="3 4">
    <name type="scientific">Alteromonas alba</name>
    <dbReference type="NCBI Taxonomy" id="2079529"/>
    <lineage>
        <taxon>Bacteria</taxon>
        <taxon>Pseudomonadati</taxon>
        <taxon>Pseudomonadota</taxon>
        <taxon>Gammaproteobacteria</taxon>
        <taxon>Alteromonadales</taxon>
        <taxon>Alteromonadaceae</taxon>
        <taxon>Alteromonas/Salinimonas group</taxon>
        <taxon>Alteromonas</taxon>
    </lineage>
</organism>
<dbReference type="PANTHER" id="PTHR40572:SF1">
    <property type="entry name" value="PROTEIN BAX"/>
    <property type="match status" value="1"/>
</dbReference>
<dbReference type="Proteomes" id="UP000238949">
    <property type="component" value="Unassembled WGS sequence"/>
</dbReference>
<dbReference type="Pfam" id="PF01832">
    <property type="entry name" value="Glucosaminidase"/>
    <property type="match status" value="1"/>
</dbReference>
<protein>
    <submittedName>
        <fullName evidence="3">Mannosyl-glycoprotein endo-beta-N-acetylglucosamidase</fullName>
    </submittedName>
</protein>
<dbReference type="PANTHER" id="PTHR40572">
    <property type="entry name" value="PROTEIN BAX"/>
    <property type="match status" value="1"/>
</dbReference>
<dbReference type="OrthoDB" id="9788155at2"/>
<sequence length="263" mass="30123">MHKRETSKIILIAIAIMALMVVLAWMTGTSEPDILDVPETEQAEQPVPDFKAIEDTTEKKKAFFAYLRPEVEKQNDYLLSLRHYLQTLQRQLAAGNSLTEDDDERLEWLAGEYRVDKDLPADAQIPKLLNKVDILPVELVLMQAANESAWGTSRFAQQGYNFFGLWCYQKGCGFVPARRNSGASHEVAKFENLSRATYTYMRNINRHDAYRELRHIRASLRRAQLPVTGLALAEGLMNYSERGAAYVNELQNMIRYNKGFITE</sequence>
<dbReference type="RefSeq" id="WP_105934738.1">
    <property type="nucleotide sequence ID" value="NZ_PVNP01000118.1"/>
</dbReference>
<dbReference type="GO" id="GO:0004040">
    <property type="term" value="F:amidase activity"/>
    <property type="evidence" value="ECO:0007669"/>
    <property type="project" value="InterPro"/>
</dbReference>
<feature type="transmembrane region" description="Helical" evidence="1">
    <location>
        <begin position="9"/>
        <end position="28"/>
    </location>
</feature>
<feature type="domain" description="Mannosyl-glycoprotein endo-beta-N-acetylglucosamidase-like" evidence="2">
    <location>
        <begin position="127"/>
        <end position="257"/>
    </location>
</feature>
<keyword evidence="4" id="KW-1185">Reference proteome</keyword>
<keyword evidence="1" id="KW-1133">Transmembrane helix</keyword>
<keyword evidence="1" id="KW-0812">Transmembrane</keyword>
<evidence type="ECO:0000313" key="4">
    <source>
        <dbReference type="Proteomes" id="UP000238949"/>
    </source>
</evidence>
<dbReference type="AlphaFoldDB" id="A0A2S9VA74"/>
<evidence type="ECO:0000259" key="2">
    <source>
        <dbReference type="Pfam" id="PF01832"/>
    </source>
</evidence>
<evidence type="ECO:0000313" key="3">
    <source>
        <dbReference type="EMBL" id="PRO73381.1"/>
    </source>
</evidence>
<reference evidence="4" key="1">
    <citation type="journal article" date="2020" name="Int. J. Syst. Evol. Microbiol.">
        <title>Alteromonas alba sp. nov., a marine bacterium isolated from the seawater of the West Pacific Ocean.</title>
        <authorList>
            <person name="Sun C."/>
            <person name="Wu Y.-H."/>
            <person name="Xamxidin M."/>
            <person name="Cheng H."/>
            <person name="Xu X.-W."/>
        </authorList>
    </citation>
    <scope>NUCLEOTIDE SEQUENCE [LARGE SCALE GENOMIC DNA]</scope>
    <source>
        <strain evidence="4">190</strain>
    </source>
</reference>
<proteinExistence type="predicted"/>
<dbReference type="InterPro" id="IPR002901">
    <property type="entry name" value="MGlyc_endo_b_GlcNAc-like_dom"/>
</dbReference>
<name>A0A2S9VA74_9ALTE</name>